<sequence>MILVEGETDRYFFRALLQERHLSLEQEISVLHVGGKGQLQKWRSLFTSFGLRVYAIADFDYIVNLHYRESKSTKLKTTAQISEFKRSNPDWEQHLINLRKDRIFILSEGNLEIYLGTEKDLSHVIEFCQNRLTSFLSDETSSRSSEVKSIIDTIATE</sequence>
<keyword evidence="2" id="KW-0540">Nuclease</keyword>
<accession>A0A7Y0AUX6</accession>
<dbReference type="CDD" id="cd01026">
    <property type="entry name" value="TOPRIM_OLD"/>
    <property type="match status" value="1"/>
</dbReference>
<protein>
    <submittedName>
        <fullName evidence="2">ATP-dependent endonuclease</fullName>
    </submittedName>
</protein>
<dbReference type="Pfam" id="PF20469">
    <property type="entry name" value="OLD-like_TOPRIM"/>
    <property type="match status" value="1"/>
</dbReference>
<gene>
    <name evidence="2" type="ORF">HHL25_07535</name>
</gene>
<dbReference type="AlphaFoldDB" id="A0A7Y0AUX6"/>
<evidence type="ECO:0000313" key="2">
    <source>
        <dbReference type="EMBL" id="NML73972.1"/>
    </source>
</evidence>
<keyword evidence="2" id="KW-0255">Endonuclease</keyword>
<dbReference type="EMBL" id="JABBGK010000001">
    <property type="protein sequence ID" value="NML73972.1"/>
    <property type="molecule type" value="Genomic_DNA"/>
</dbReference>
<feature type="domain" description="OLD protein-like TOPRIM" evidence="1">
    <location>
        <begin position="2"/>
        <end position="60"/>
    </location>
</feature>
<dbReference type="InterPro" id="IPR034139">
    <property type="entry name" value="TOPRIM_OLD"/>
</dbReference>
<evidence type="ECO:0000313" key="3">
    <source>
        <dbReference type="Proteomes" id="UP000541470"/>
    </source>
</evidence>
<keyword evidence="2" id="KW-0378">Hydrolase</keyword>
<keyword evidence="3" id="KW-1185">Reference proteome</keyword>
<organism evidence="2 3">
    <name type="scientific">Rhizobium terricola</name>
    <dbReference type="NCBI Taxonomy" id="2728849"/>
    <lineage>
        <taxon>Bacteria</taxon>
        <taxon>Pseudomonadati</taxon>
        <taxon>Pseudomonadota</taxon>
        <taxon>Alphaproteobacteria</taxon>
        <taxon>Hyphomicrobiales</taxon>
        <taxon>Rhizobiaceae</taxon>
        <taxon>Rhizobium/Agrobacterium group</taxon>
        <taxon>Rhizobium</taxon>
    </lineage>
</organism>
<dbReference type="GO" id="GO:0004519">
    <property type="term" value="F:endonuclease activity"/>
    <property type="evidence" value="ECO:0007669"/>
    <property type="project" value="UniProtKB-KW"/>
</dbReference>
<dbReference type="Proteomes" id="UP000541470">
    <property type="component" value="Unassembled WGS sequence"/>
</dbReference>
<evidence type="ECO:0000259" key="1">
    <source>
        <dbReference type="Pfam" id="PF20469"/>
    </source>
</evidence>
<reference evidence="2 3" key="1">
    <citation type="submission" date="2020-04" db="EMBL/GenBank/DDBJ databases">
        <title>Rhizobium sp. S-51 isolated from soil.</title>
        <authorList>
            <person name="Dahal R.H."/>
        </authorList>
    </citation>
    <scope>NUCLEOTIDE SEQUENCE [LARGE SCALE GENOMIC DNA]</scope>
    <source>
        <strain evidence="2 3">S-51</strain>
    </source>
</reference>
<proteinExistence type="predicted"/>
<name>A0A7Y0AUX6_9HYPH</name>
<comment type="caution">
    <text evidence="2">The sequence shown here is derived from an EMBL/GenBank/DDBJ whole genome shotgun (WGS) entry which is preliminary data.</text>
</comment>